<feature type="region of interest" description="Disordered" evidence="1">
    <location>
        <begin position="323"/>
        <end position="350"/>
    </location>
</feature>
<dbReference type="EMBL" id="GECZ01008883">
    <property type="protein sequence ID" value="JAS60886.1"/>
    <property type="molecule type" value="Transcribed_RNA"/>
</dbReference>
<protein>
    <submittedName>
        <fullName evidence="2">Uncharacterized protein</fullName>
    </submittedName>
</protein>
<feature type="compositionally biased region" description="Basic and acidic residues" evidence="1">
    <location>
        <begin position="44"/>
        <end position="54"/>
    </location>
</feature>
<name>A0A1B6GEP6_9HEMI</name>
<gene>
    <name evidence="2" type="ORF">g.5848</name>
</gene>
<sequence>EEDQSEESPAAICIFDSKIPTARKSKLNLKTDRSESNNQTSAAKQDENIVCDSRESEETKKLNVSLESVEIVESVEEVTGDKMEKERRSKAGSGKMCKKLRLSRNKLSADYPKVLSSLQKAANQQALRTDNMRMNNDHLPHNPESADIWKQCHIPADNDKPLSLNPGDQELRPDNVKMHIDDLCHSPADQRLVDEWKHNNLICTENDQPIALNHESRRNTFNISHPMLLSPRSHQDFGEHKCQTLSPVISPLKRKCSNENIIPPHESSEQNNLMENALKKVQEEVLLNQKEGKNPEWLQSFLKPNGLNMMNVIQMKGMLYNQKRESSESEKKGRLKQKVISGRCSLEDET</sequence>
<feature type="region of interest" description="Disordered" evidence="1">
    <location>
        <begin position="26"/>
        <end position="54"/>
    </location>
</feature>
<organism evidence="2">
    <name type="scientific">Cuerna arida</name>
    <dbReference type="NCBI Taxonomy" id="1464854"/>
    <lineage>
        <taxon>Eukaryota</taxon>
        <taxon>Metazoa</taxon>
        <taxon>Ecdysozoa</taxon>
        <taxon>Arthropoda</taxon>
        <taxon>Hexapoda</taxon>
        <taxon>Insecta</taxon>
        <taxon>Pterygota</taxon>
        <taxon>Neoptera</taxon>
        <taxon>Paraneoptera</taxon>
        <taxon>Hemiptera</taxon>
        <taxon>Auchenorrhyncha</taxon>
        <taxon>Membracoidea</taxon>
        <taxon>Cicadellidae</taxon>
        <taxon>Cicadellinae</taxon>
        <taxon>Proconiini</taxon>
        <taxon>Cuerna</taxon>
    </lineage>
</organism>
<feature type="compositionally biased region" description="Basic and acidic residues" evidence="1">
    <location>
        <begin position="323"/>
        <end position="332"/>
    </location>
</feature>
<feature type="non-terminal residue" evidence="2">
    <location>
        <position position="350"/>
    </location>
</feature>
<evidence type="ECO:0000256" key="1">
    <source>
        <dbReference type="SAM" id="MobiDB-lite"/>
    </source>
</evidence>
<accession>A0A1B6GEP6</accession>
<proteinExistence type="predicted"/>
<reference evidence="2" key="1">
    <citation type="submission" date="2015-11" db="EMBL/GenBank/DDBJ databases">
        <title>De novo transcriptome assembly of four potential Pierce s Disease insect vectors from Arizona vineyards.</title>
        <authorList>
            <person name="Tassone E.E."/>
        </authorList>
    </citation>
    <scope>NUCLEOTIDE SEQUENCE</scope>
</reference>
<evidence type="ECO:0000313" key="2">
    <source>
        <dbReference type="EMBL" id="JAS60886.1"/>
    </source>
</evidence>
<dbReference type="AlphaFoldDB" id="A0A1B6GEP6"/>
<feature type="non-terminal residue" evidence="2">
    <location>
        <position position="1"/>
    </location>
</feature>